<dbReference type="InterPro" id="IPR023214">
    <property type="entry name" value="HAD_sf"/>
</dbReference>
<comment type="caution">
    <text evidence="4">The sequence shown here is derived from an EMBL/GenBank/DDBJ whole genome shotgun (WGS) entry which is preliminary data.</text>
</comment>
<sequence length="274" mass="28091">MRTDRGAAGMAMIVSEPAGAVIALDFDGTLSPIVADPSAAWIHPAAPAALIRLAEHVARIVVITGRPPSTAIALGDTPDGPDLIDVPGLLILGHYGLERWEGGQLSAPPAPAGLDLVRNELPALIAALGPAADGVKIEDKGRAVAVHTRNCADPDGTLEALREPVALLAGRAELVVEPGRKVLELRGPGMDKGRALREVLAEVSARSVMFIGDDLGDLAAFAAVIEADIPGVRVCSGSAEVAELAESADVVVDGPPGVVALLEALHKSMTSRDQ</sequence>
<dbReference type="PANTHER" id="PTHR43768:SF3">
    <property type="entry name" value="TREHALOSE 6-PHOSPHATE PHOSPHATASE"/>
    <property type="match status" value="1"/>
</dbReference>
<comment type="catalytic activity">
    <reaction evidence="3">
        <text>alpha,alpha-trehalose 6-phosphate + H2O = alpha,alpha-trehalose + phosphate</text>
        <dbReference type="Rhea" id="RHEA:23420"/>
        <dbReference type="ChEBI" id="CHEBI:15377"/>
        <dbReference type="ChEBI" id="CHEBI:16551"/>
        <dbReference type="ChEBI" id="CHEBI:43474"/>
        <dbReference type="ChEBI" id="CHEBI:58429"/>
        <dbReference type="EC" id="3.1.3.12"/>
    </reaction>
</comment>
<dbReference type="InterPro" id="IPR044651">
    <property type="entry name" value="OTSB-like"/>
</dbReference>
<dbReference type="PANTHER" id="PTHR43768">
    <property type="entry name" value="TREHALOSE 6-PHOSPHATE PHOSPHATASE"/>
    <property type="match status" value="1"/>
</dbReference>
<keyword evidence="5" id="KW-1185">Reference proteome</keyword>
<dbReference type="Gene3D" id="3.40.50.1000">
    <property type="entry name" value="HAD superfamily/HAD-like"/>
    <property type="match status" value="1"/>
</dbReference>
<evidence type="ECO:0000313" key="4">
    <source>
        <dbReference type="EMBL" id="GIH29313.1"/>
    </source>
</evidence>
<dbReference type="GO" id="GO:0005992">
    <property type="term" value="P:trehalose biosynthetic process"/>
    <property type="evidence" value="ECO:0007669"/>
    <property type="project" value="InterPro"/>
</dbReference>
<keyword evidence="3" id="KW-0460">Magnesium</keyword>
<dbReference type="SUPFAM" id="SSF56784">
    <property type="entry name" value="HAD-like"/>
    <property type="match status" value="1"/>
</dbReference>
<gene>
    <name evidence="4" type="ORF">Aph01nite_76230</name>
</gene>
<name>A0A919UT33_9ACTN</name>
<organism evidence="4 5">
    <name type="scientific">Acrocarpospora phusangensis</name>
    <dbReference type="NCBI Taxonomy" id="1070424"/>
    <lineage>
        <taxon>Bacteria</taxon>
        <taxon>Bacillati</taxon>
        <taxon>Actinomycetota</taxon>
        <taxon>Actinomycetes</taxon>
        <taxon>Streptosporangiales</taxon>
        <taxon>Streptosporangiaceae</taxon>
        <taxon>Acrocarpospora</taxon>
    </lineage>
</organism>
<dbReference type="Gene3D" id="3.30.70.1020">
    <property type="entry name" value="Trehalose-6-phosphate phosphatase related protein, domain 2"/>
    <property type="match status" value="1"/>
</dbReference>
<evidence type="ECO:0000256" key="1">
    <source>
        <dbReference type="ARBA" id="ARBA00022801"/>
    </source>
</evidence>
<keyword evidence="1 3" id="KW-0378">Hydrolase</keyword>
<dbReference type="InterPro" id="IPR003337">
    <property type="entry name" value="Trehalose_PPase"/>
</dbReference>
<dbReference type="Proteomes" id="UP000640052">
    <property type="component" value="Unassembled WGS sequence"/>
</dbReference>
<protein>
    <recommendedName>
        <fullName evidence="3">Trehalose 6-phosphate phosphatase</fullName>
        <ecNumber evidence="3">3.1.3.12</ecNumber>
    </recommendedName>
</protein>
<dbReference type="GO" id="GO:0004805">
    <property type="term" value="F:trehalose-phosphatase activity"/>
    <property type="evidence" value="ECO:0007669"/>
    <property type="project" value="UniProtKB-EC"/>
</dbReference>
<comment type="function">
    <text evidence="2 3">Removes the phosphate from trehalose 6-phosphate to produce free trehalose.</text>
</comment>
<dbReference type="GO" id="GO:0046872">
    <property type="term" value="F:metal ion binding"/>
    <property type="evidence" value="ECO:0007669"/>
    <property type="project" value="UniProtKB-KW"/>
</dbReference>
<dbReference type="InterPro" id="IPR036412">
    <property type="entry name" value="HAD-like_sf"/>
</dbReference>
<dbReference type="EMBL" id="BOOA01000119">
    <property type="protein sequence ID" value="GIH29313.1"/>
    <property type="molecule type" value="Genomic_DNA"/>
</dbReference>
<reference evidence="4" key="1">
    <citation type="submission" date="2021-01" db="EMBL/GenBank/DDBJ databases">
        <title>Whole genome shotgun sequence of Acrocarpospora phusangensis NBRC 108782.</title>
        <authorList>
            <person name="Komaki H."/>
            <person name="Tamura T."/>
        </authorList>
    </citation>
    <scope>NUCLEOTIDE SEQUENCE</scope>
    <source>
        <strain evidence="4">NBRC 108782</strain>
    </source>
</reference>
<comment type="cofactor">
    <cofactor evidence="3">
        <name>Mg(2+)</name>
        <dbReference type="ChEBI" id="CHEBI:18420"/>
    </cofactor>
</comment>
<evidence type="ECO:0000313" key="5">
    <source>
        <dbReference type="Proteomes" id="UP000640052"/>
    </source>
</evidence>
<dbReference type="Pfam" id="PF02358">
    <property type="entry name" value="Trehalose_PPase"/>
    <property type="match status" value="1"/>
</dbReference>
<comment type="similarity">
    <text evidence="3">Belongs to the trehalose phosphatase family.</text>
</comment>
<dbReference type="EC" id="3.1.3.12" evidence="3"/>
<accession>A0A919UT33</accession>
<dbReference type="NCBIfam" id="TIGR00685">
    <property type="entry name" value="T6PP"/>
    <property type="match status" value="1"/>
</dbReference>
<evidence type="ECO:0000256" key="2">
    <source>
        <dbReference type="ARBA" id="ARBA00024179"/>
    </source>
</evidence>
<dbReference type="AlphaFoldDB" id="A0A919UT33"/>
<evidence type="ECO:0000256" key="3">
    <source>
        <dbReference type="RuleBase" id="RU361117"/>
    </source>
</evidence>
<proteinExistence type="inferred from homology"/>
<keyword evidence="3" id="KW-0479">Metal-binding</keyword>
<comment type="pathway">
    <text evidence="3">Glycan biosynthesis; trehalose biosynthesis.</text>
</comment>